<keyword evidence="1" id="KW-0812">Transmembrane</keyword>
<dbReference type="Proteomes" id="UP000308652">
    <property type="component" value="Unassembled WGS sequence"/>
</dbReference>
<dbReference type="AlphaFoldDB" id="A0A5C3MGN4"/>
<keyword evidence="3" id="KW-1185">Reference proteome</keyword>
<protein>
    <submittedName>
        <fullName evidence="2">Uncharacterized protein</fullName>
    </submittedName>
</protein>
<evidence type="ECO:0000256" key="1">
    <source>
        <dbReference type="SAM" id="Phobius"/>
    </source>
</evidence>
<keyword evidence="1" id="KW-0472">Membrane</keyword>
<accession>A0A5C3MGN4</accession>
<evidence type="ECO:0000313" key="2">
    <source>
        <dbReference type="EMBL" id="TFK44400.1"/>
    </source>
</evidence>
<evidence type="ECO:0000313" key="3">
    <source>
        <dbReference type="Proteomes" id="UP000308652"/>
    </source>
</evidence>
<dbReference type="STRING" id="68775.A0A5C3MGN4"/>
<gene>
    <name evidence="2" type="ORF">BDQ12DRAFT_593863</name>
</gene>
<name>A0A5C3MGN4_9AGAR</name>
<dbReference type="EMBL" id="ML213590">
    <property type="protein sequence ID" value="TFK44400.1"/>
    <property type="molecule type" value="Genomic_DNA"/>
</dbReference>
<proteinExistence type="predicted"/>
<dbReference type="OrthoDB" id="3233661at2759"/>
<reference evidence="2 3" key="1">
    <citation type="journal article" date="2019" name="Nat. Ecol. Evol.">
        <title>Megaphylogeny resolves global patterns of mushroom evolution.</title>
        <authorList>
            <person name="Varga T."/>
            <person name="Krizsan K."/>
            <person name="Foldi C."/>
            <person name="Dima B."/>
            <person name="Sanchez-Garcia M."/>
            <person name="Sanchez-Ramirez S."/>
            <person name="Szollosi G.J."/>
            <person name="Szarkandi J.G."/>
            <person name="Papp V."/>
            <person name="Albert L."/>
            <person name="Andreopoulos W."/>
            <person name="Angelini C."/>
            <person name="Antonin V."/>
            <person name="Barry K.W."/>
            <person name="Bougher N.L."/>
            <person name="Buchanan P."/>
            <person name="Buyck B."/>
            <person name="Bense V."/>
            <person name="Catcheside P."/>
            <person name="Chovatia M."/>
            <person name="Cooper J."/>
            <person name="Damon W."/>
            <person name="Desjardin D."/>
            <person name="Finy P."/>
            <person name="Geml J."/>
            <person name="Haridas S."/>
            <person name="Hughes K."/>
            <person name="Justo A."/>
            <person name="Karasinski D."/>
            <person name="Kautmanova I."/>
            <person name="Kiss B."/>
            <person name="Kocsube S."/>
            <person name="Kotiranta H."/>
            <person name="LaButti K.M."/>
            <person name="Lechner B.E."/>
            <person name="Liimatainen K."/>
            <person name="Lipzen A."/>
            <person name="Lukacs Z."/>
            <person name="Mihaltcheva S."/>
            <person name="Morgado L.N."/>
            <person name="Niskanen T."/>
            <person name="Noordeloos M.E."/>
            <person name="Ohm R.A."/>
            <person name="Ortiz-Santana B."/>
            <person name="Ovrebo C."/>
            <person name="Racz N."/>
            <person name="Riley R."/>
            <person name="Savchenko A."/>
            <person name="Shiryaev A."/>
            <person name="Soop K."/>
            <person name="Spirin V."/>
            <person name="Szebenyi C."/>
            <person name="Tomsovsky M."/>
            <person name="Tulloss R.E."/>
            <person name="Uehling J."/>
            <person name="Grigoriev I.V."/>
            <person name="Vagvolgyi C."/>
            <person name="Papp T."/>
            <person name="Martin F.M."/>
            <person name="Miettinen O."/>
            <person name="Hibbett D.S."/>
            <person name="Nagy L.G."/>
        </authorList>
    </citation>
    <scope>NUCLEOTIDE SEQUENCE [LARGE SCALE GENOMIC DNA]</scope>
    <source>
        <strain evidence="2 3">CBS 166.37</strain>
    </source>
</reference>
<sequence>MILLNEEDQYKEKHDAFVGPTLRHPERVLARSPSPLPDYYTSEAEHKGLIEPTHHKLSLARKFWRPTLYALGIYVLLSAVIVIPLVLLKTRSKQTQLAFDSPSSLWSVDDFSQIPVQFSNAGNLSLPKDAKCNIWSSSEDIVGTSFHIDRAYYSLSATQLLTVRSNVSVDASHSRVIHGNLSVDVNSDANVKDAVFEVSFQSTNPEHRRQTYVPSNTTSLDGDSLIFNIQLLLPRSAMSQTIPNFVTYLPMFTQTYGDLHKLKFEQITIDGSSHDITCKFLRAPQIIIRNLLAPITGNFNVTKALTLDTIKGLIHANITLAKPPDRANPTYLLLDTGYSEIHATITLSSPKQPDKLNTPSYVAQVKTFNGPIDLTVEHASWTPPMPLQLLVRNNIALSEVKMDPKFEGTFNVQSKMAEVTVQEGRDGPDPSGKNRIRTLKYDINSPIPTKATGWVGWDPNSAAQGYVEIVSSLSPVTLALGLQDDPDG</sequence>
<feature type="transmembrane region" description="Helical" evidence="1">
    <location>
        <begin position="68"/>
        <end position="88"/>
    </location>
</feature>
<organism evidence="2 3">
    <name type="scientific">Crucibulum laeve</name>
    <dbReference type="NCBI Taxonomy" id="68775"/>
    <lineage>
        <taxon>Eukaryota</taxon>
        <taxon>Fungi</taxon>
        <taxon>Dikarya</taxon>
        <taxon>Basidiomycota</taxon>
        <taxon>Agaricomycotina</taxon>
        <taxon>Agaricomycetes</taxon>
        <taxon>Agaricomycetidae</taxon>
        <taxon>Agaricales</taxon>
        <taxon>Agaricineae</taxon>
        <taxon>Nidulariaceae</taxon>
        <taxon>Crucibulum</taxon>
    </lineage>
</organism>
<keyword evidence="1" id="KW-1133">Transmembrane helix</keyword>